<feature type="domain" description="RRM" evidence="5">
    <location>
        <begin position="105"/>
        <end position="181"/>
    </location>
</feature>
<dbReference type="EMBL" id="KM981929">
    <property type="protein sequence ID" value="AKG62107.1"/>
    <property type="molecule type" value="mRNA"/>
</dbReference>
<evidence type="ECO:0000256" key="1">
    <source>
        <dbReference type="ARBA" id="ARBA00022737"/>
    </source>
</evidence>
<evidence type="ECO:0000256" key="3">
    <source>
        <dbReference type="PROSITE-ProRule" id="PRU00176"/>
    </source>
</evidence>
<feature type="region of interest" description="Disordered" evidence="4">
    <location>
        <begin position="172"/>
        <end position="230"/>
    </location>
</feature>
<sequence>NLSETMRGNIDERGKKLFIGGLHLKTTEESLKGFYSQWGEIVDVVVMRDPQTGKSRGFGFVTYSDSSSVDDAQSNRPHEVDGIKVDSKRAMPKEDTSPEFHATVNRLFVGRLKRNVVADDLRQYFGEYGTIADAVIINNSNGESRGFGFVTFDDTDSVDKIIVTRPHQLDGNPIEVKKALPRDDNKSNSKQSNPVGNKSTPRGGYSNSTASNNRYSQQDDYSSSYGSYPSANSTYNNRNYGTSFNQGYSQNYSSNKFSNNRLSESFENETSYSQPTYGNETNYSYGQYDTPNPPSSRYGYPPYSSAMGEYNQRQGGGPMRGAPRPSRGGAGGYGNYPY</sequence>
<dbReference type="PANTHER" id="PTHR48032">
    <property type="entry name" value="RNA-BINDING PROTEIN MUSASHI HOMOLOG RBP6"/>
    <property type="match status" value="1"/>
</dbReference>
<dbReference type="GO" id="GO:0003729">
    <property type="term" value="F:mRNA binding"/>
    <property type="evidence" value="ECO:0007669"/>
    <property type="project" value="TreeGrafter"/>
</dbReference>
<accession>A0A0F7GXY5</accession>
<dbReference type="Gene3D" id="3.30.70.330">
    <property type="match status" value="2"/>
</dbReference>
<evidence type="ECO:0000259" key="5">
    <source>
        <dbReference type="PROSITE" id="PS50102"/>
    </source>
</evidence>
<dbReference type="InterPro" id="IPR000504">
    <property type="entry name" value="RRM_dom"/>
</dbReference>
<dbReference type="FunFam" id="3.30.70.330:FF:000040">
    <property type="entry name" value="Heterogeneous nuclear ribonucleoprotein A2/B1"/>
    <property type="match status" value="1"/>
</dbReference>
<reference evidence="6" key="1">
    <citation type="journal article" date="2015" name="BMC Genomics">
        <title>Digital gene expression approach over multiple RNA-Seq data sets to detect neoblast transcriptional changes in Schmidtea mediterranea.</title>
        <authorList>
            <person name="Rodriguez-Esteban G."/>
            <person name="Gonzalez-Sastre A."/>
            <person name="Rojo-Laguna J.I."/>
            <person name="Salo E."/>
            <person name="Abril J.F."/>
        </authorList>
    </citation>
    <scope>NUCLEOTIDE SEQUENCE</scope>
    <source>
        <strain evidence="6">BCN10</strain>
    </source>
</reference>
<dbReference type="GO" id="GO:1990904">
    <property type="term" value="C:ribonucleoprotein complex"/>
    <property type="evidence" value="ECO:0007669"/>
    <property type="project" value="UniProtKB-KW"/>
</dbReference>
<feature type="domain" description="RRM" evidence="5">
    <location>
        <begin position="15"/>
        <end position="98"/>
    </location>
</feature>
<dbReference type="InterPro" id="IPR012677">
    <property type="entry name" value="Nucleotide-bd_a/b_plait_sf"/>
</dbReference>
<feature type="compositionally biased region" description="Polar residues" evidence="4">
    <location>
        <begin position="263"/>
        <end position="290"/>
    </location>
</feature>
<keyword evidence="6" id="KW-0687">Ribonucleoprotein</keyword>
<evidence type="ECO:0000313" key="6">
    <source>
        <dbReference type="EMBL" id="AKG62107.1"/>
    </source>
</evidence>
<dbReference type="GO" id="GO:0006417">
    <property type="term" value="P:regulation of translation"/>
    <property type="evidence" value="ECO:0007669"/>
    <property type="project" value="TreeGrafter"/>
</dbReference>
<feature type="region of interest" description="Disordered" evidence="4">
    <location>
        <begin position="263"/>
        <end position="338"/>
    </location>
</feature>
<dbReference type="AlphaFoldDB" id="A0A0F7GXY5"/>
<feature type="compositionally biased region" description="Low complexity" evidence="4">
    <location>
        <begin position="295"/>
        <end position="305"/>
    </location>
</feature>
<dbReference type="PROSITE" id="PS50102">
    <property type="entry name" value="RRM"/>
    <property type="match status" value="2"/>
</dbReference>
<dbReference type="InterPro" id="IPR035979">
    <property type="entry name" value="RBD_domain_sf"/>
</dbReference>
<evidence type="ECO:0000256" key="4">
    <source>
        <dbReference type="SAM" id="MobiDB-lite"/>
    </source>
</evidence>
<feature type="compositionally biased region" description="Low complexity" evidence="4">
    <location>
        <begin position="215"/>
        <end position="230"/>
    </location>
</feature>
<dbReference type="Pfam" id="PF00076">
    <property type="entry name" value="RRM_1"/>
    <property type="match status" value="2"/>
</dbReference>
<dbReference type="SUPFAM" id="SSF54928">
    <property type="entry name" value="RNA-binding domain, RBD"/>
    <property type="match status" value="2"/>
</dbReference>
<feature type="compositionally biased region" description="Gly residues" evidence="4">
    <location>
        <begin position="328"/>
        <end position="338"/>
    </location>
</feature>
<dbReference type="PANTHER" id="PTHR48032:SF6">
    <property type="entry name" value="RNA-BINDING (RRM_RBD_RNP MOTIFS) FAMILY PROTEIN"/>
    <property type="match status" value="1"/>
</dbReference>
<proteinExistence type="evidence at transcript level"/>
<keyword evidence="2 3" id="KW-0694">RNA-binding</keyword>
<dbReference type="SMART" id="SM00360">
    <property type="entry name" value="RRM"/>
    <property type="match status" value="2"/>
</dbReference>
<dbReference type="OrthoDB" id="1875751at2759"/>
<keyword evidence="1" id="KW-0677">Repeat</keyword>
<evidence type="ECO:0000256" key="2">
    <source>
        <dbReference type="ARBA" id="ARBA00022884"/>
    </source>
</evidence>
<organism evidence="6">
    <name type="scientific">Schmidtea mediterranea</name>
    <name type="common">Freshwater planarian flatworm</name>
    <dbReference type="NCBI Taxonomy" id="79327"/>
    <lineage>
        <taxon>Eukaryota</taxon>
        <taxon>Metazoa</taxon>
        <taxon>Spiralia</taxon>
        <taxon>Lophotrochozoa</taxon>
        <taxon>Platyhelminthes</taxon>
        <taxon>Rhabditophora</taxon>
        <taxon>Seriata</taxon>
        <taxon>Tricladida</taxon>
        <taxon>Continenticola</taxon>
        <taxon>Geoplanoidea</taxon>
        <taxon>Dugesiidae</taxon>
        <taxon>Schmidtea</taxon>
    </lineage>
</organism>
<feature type="non-terminal residue" evidence="6">
    <location>
        <position position="1"/>
    </location>
</feature>
<feature type="compositionally biased region" description="Basic and acidic residues" evidence="4">
    <location>
        <begin position="175"/>
        <end position="187"/>
    </location>
</feature>
<feature type="compositionally biased region" description="Polar residues" evidence="4">
    <location>
        <begin position="188"/>
        <end position="214"/>
    </location>
</feature>
<name>A0A0F7GXY5_SCHMD</name>
<protein>
    <submittedName>
        <fullName evidence="6">Heterogeneous nuclear ribonucleoprotein A1 A2/B1</fullName>
    </submittedName>
</protein>